<dbReference type="InterPro" id="IPR001041">
    <property type="entry name" value="2Fe-2S_ferredoxin-type"/>
</dbReference>
<dbReference type="InterPro" id="IPR036010">
    <property type="entry name" value="2Fe-2S_ferredoxin-like_sf"/>
</dbReference>
<name>A0ABS9MSX8_9BURK</name>
<evidence type="ECO:0000259" key="4">
    <source>
        <dbReference type="PROSITE" id="PS51384"/>
    </source>
</evidence>
<evidence type="ECO:0000259" key="3">
    <source>
        <dbReference type="PROSITE" id="PS51085"/>
    </source>
</evidence>
<dbReference type="InterPro" id="IPR017938">
    <property type="entry name" value="Riboflavin_synthase-like_b-brl"/>
</dbReference>
<dbReference type="Pfam" id="PF00970">
    <property type="entry name" value="FAD_binding_6"/>
    <property type="match status" value="1"/>
</dbReference>
<feature type="domain" description="FAD-binding FR-type" evidence="4">
    <location>
        <begin position="93"/>
        <end position="194"/>
    </location>
</feature>
<dbReference type="Gene3D" id="3.40.50.80">
    <property type="entry name" value="Nucleotide-binding domain of ferredoxin-NADP reductase (FNR) module"/>
    <property type="match status" value="1"/>
</dbReference>
<keyword evidence="2" id="KW-0411">Iron-sulfur</keyword>
<dbReference type="EMBL" id="JAKNCT010000008">
    <property type="protein sequence ID" value="MCG5031335.1"/>
    <property type="molecule type" value="Genomic_DNA"/>
</dbReference>
<dbReference type="Pfam" id="PF00175">
    <property type="entry name" value="NAD_binding_1"/>
    <property type="match status" value="1"/>
</dbReference>
<dbReference type="SUPFAM" id="SSF54292">
    <property type="entry name" value="2Fe-2S ferredoxin-like"/>
    <property type="match status" value="1"/>
</dbReference>
<evidence type="ECO:0000256" key="1">
    <source>
        <dbReference type="ARBA" id="ARBA00001974"/>
    </source>
</evidence>
<dbReference type="SUPFAM" id="SSF63380">
    <property type="entry name" value="Riboflavin synthase domain-like"/>
    <property type="match status" value="1"/>
</dbReference>
<dbReference type="Gene3D" id="3.10.20.30">
    <property type="match status" value="1"/>
</dbReference>
<dbReference type="PRINTS" id="PR00410">
    <property type="entry name" value="PHEHYDRXLASE"/>
</dbReference>
<dbReference type="InterPro" id="IPR006058">
    <property type="entry name" value="2Fe2S_fd_BS"/>
</dbReference>
<proteinExistence type="predicted"/>
<sequence length="328" mass="35592">MTYTIRIKGSDVSFPAEPGERILKAAERAGIELPHACGSGFCGACSAKVASGSFLAYAPGSSEGRPASGPNILCCSSSALSDAEIEIAWKRLVAASDMKVESCERLAPDVIRVVLRPAGAPVVFTPGQFVDIVQGDERRSYSIACDNVAGVIELHIRHVKGGRFTDRFFGVTASPLKAGDMLRVTTPSGEFRLHKRTDHDLAFLMTGTGFAPAKAMIENYIRLPAAKPHQVYLYWGGRTKADLYMDELCRRWEREHDWFHYCPVLSREADWDGRRGHVQDAFLADHPDASGFDAYMCGSGRLVADATAALKAAGIAPDRIYSDAFTAG</sequence>
<dbReference type="InterPro" id="IPR012675">
    <property type="entry name" value="Beta-grasp_dom_sf"/>
</dbReference>
<evidence type="ECO:0000313" key="6">
    <source>
        <dbReference type="Proteomes" id="UP001297600"/>
    </source>
</evidence>
<keyword evidence="2" id="KW-0408">Iron</keyword>
<dbReference type="PANTHER" id="PTHR47354:SF5">
    <property type="entry name" value="PROTEIN RFBI"/>
    <property type="match status" value="1"/>
</dbReference>
<comment type="cofactor">
    <cofactor evidence="1">
        <name>FAD</name>
        <dbReference type="ChEBI" id="CHEBI:57692"/>
    </cofactor>
</comment>
<dbReference type="PROSITE" id="PS51085">
    <property type="entry name" value="2FE2S_FER_2"/>
    <property type="match status" value="1"/>
</dbReference>
<dbReference type="CDD" id="cd06189">
    <property type="entry name" value="flavin_oxioreductase"/>
    <property type="match status" value="1"/>
</dbReference>
<dbReference type="InterPro" id="IPR050415">
    <property type="entry name" value="MRET"/>
</dbReference>
<dbReference type="Pfam" id="PF00111">
    <property type="entry name" value="Fer2"/>
    <property type="match status" value="1"/>
</dbReference>
<comment type="caution">
    <text evidence="5">The sequence shown here is derived from an EMBL/GenBank/DDBJ whole genome shotgun (WGS) entry which is preliminary data.</text>
</comment>
<dbReference type="InterPro" id="IPR001433">
    <property type="entry name" value="OxRdtase_FAD/NAD-bd"/>
</dbReference>
<gene>
    <name evidence="5" type="ORF">MAF45_07765</name>
</gene>
<dbReference type="CDD" id="cd00207">
    <property type="entry name" value="fer2"/>
    <property type="match status" value="1"/>
</dbReference>
<dbReference type="SUPFAM" id="SSF52343">
    <property type="entry name" value="Ferredoxin reductase-like, C-terminal NADP-linked domain"/>
    <property type="match status" value="1"/>
</dbReference>
<evidence type="ECO:0000256" key="2">
    <source>
        <dbReference type="ARBA" id="ARBA00022714"/>
    </source>
</evidence>
<feature type="domain" description="2Fe-2S ferredoxin-type" evidence="3">
    <location>
        <begin position="1"/>
        <end position="91"/>
    </location>
</feature>
<keyword evidence="2" id="KW-0479">Metal-binding</keyword>
<dbReference type="RefSeq" id="WP_237979066.1">
    <property type="nucleotide sequence ID" value="NZ_JAKNCT010000008.1"/>
</dbReference>
<dbReference type="InterPro" id="IPR008333">
    <property type="entry name" value="Cbr1-like_FAD-bd_dom"/>
</dbReference>
<keyword evidence="2" id="KW-0001">2Fe-2S</keyword>
<dbReference type="Proteomes" id="UP001297600">
    <property type="component" value="Unassembled WGS sequence"/>
</dbReference>
<dbReference type="Gene3D" id="2.40.30.10">
    <property type="entry name" value="Translation factors"/>
    <property type="match status" value="1"/>
</dbReference>
<evidence type="ECO:0000313" key="5">
    <source>
        <dbReference type="EMBL" id="MCG5031335.1"/>
    </source>
</evidence>
<dbReference type="InterPro" id="IPR017927">
    <property type="entry name" value="FAD-bd_FR_type"/>
</dbReference>
<reference evidence="5 6" key="1">
    <citation type="submission" date="2022-02" db="EMBL/GenBank/DDBJ databases">
        <title>Mesosutterella porci, a novel member of the family Sutterellaceae from pig feces.</title>
        <authorList>
            <person name="Wylensek D."/>
            <person name="Clavel T."/>
        </authorList>
    </citation>
    <scope>NUCLEOTIDE SEQUENCE [LARGE SCALE GENOMIC DNA]</scope>
    <source>
        <strain evidence="6">oilRF-744-wt-GAM-9</strain>
    </source>
</reference>
<keyword evidence="6" id="KW-1185">Reference proteome</keyword>
<protein>
    <submittedName>
        <fullName evidence="5">2Fe-2S iron-sulfur cluster-binding protein</fullName>
    </submittedName>
</protein>
<dbReference type="PANTHER" id="PTHR47354">
    <property type="entry name" value="NADH OXIDOREDUCTASE HCR"/>
    <property type="match status" value="1"/>
</dbReference>
<dbReference type="InterPro" id="IPR039261">
    <property type="entry name" value="FNR_nucleotide-bd"/>
</dbReference>
<dbReference type="PROSITE" id="PS00197">
    <property type="entry name" value="2FE2S_FER_1"/>
    <property type="match status" value="1"/>
</dbReference>
<accession>A0ABS9MSX8</accession>
<dbReference type="PROSITE" id="PS51384">
    <property type="entry name" value="FAD_FR"/>
    <property type="match status" value="1"/>
</dbReference>
<organism evidence="5 6">
    <name type="scientific">Mesosutterella porci</name>
    <dbReference type="NCBI Taxonomy" id="2915351"/>
    <lineage>
        <taxon>Bacteria</taxon>
        <taxon>Pseudomonadati</taxon>
        <taxon>Pseudomonadota</taxon>
        <taxon>Betaproteobacteria</taxon>
        <taxon>Burkholderiales</taxon>
        <taxon>Sutterellaceae</taxon>
        <taxon>Mesosutterella</taxon>
    </lineage>
</organism>